<dbReference type="PANTHER" id="PTHR42713:SF2">
    <property type="entry name" value="TWO-COMPONENT SENSOR KINASE YESM"/>
    <property type="match status" value="1"/>
</dbReference>
<reference evidence="9 10" key="1">
    <citation type="journal article" date="2015" name="Genome Biol. Evol.">
        <title>Comparative Genomics of Listeria Sensu Lato: Genus-Wide Differences in Evolutionary Dynamics and the Progressive Gain of Complex, Potentially Pathogenicity-Related Traits through Lateral Gene Transfer.</title>
        <authorList>
            <person name="Chiara M."/>
            <person name="Caruso M."/>
            <person name="D'Erchia A.M."/>
            <person name="Manzari C."/>
            <person name="Fraccalvieri R."/>
            <person name="Goffredo E."/>
            <person name="Latorre L."/>
            <person name="Miccolupo A."/>
            <person name="Padalino I."/>
            <person name="Santagada G."/>
            <person name="Chiocco D."/>
            <person name="Pesole G."/>
            <person name="Horner D.S."/>
            <person name="Parisi A."/>
        </authorList>
    </citation>
    <scope>NUCLEOTIDE SEQUENCE [LARGE SCALE GENOMIC DNA]</scope>
    <source>
        <strain evidence="9 10">1991</strain>
    </source>
</reference>
<dbReference type="GO" id="GO:0005886">
    <property type="term" value="C:plasma membrane"/>
    <property type="evidence" value="ECO:0007669"/>
    <property type="project" value="UniProtKB-SubCell"/>
</dbReference>
<protein>
    <submittedName>
        <fullName evidence="9">Two-component sensor kinase YesM</fullName>
    </submittedName>
</protein>
<name>A0A0J8GD07_9LIST</name>
<evidence type="ECO:0000313" key="10">
    <source>
        <dbReference type="Proteomes" id="UP000052258"/>
    </source>
</evidence>
<keyword evidence="4" id="KW-0808">Transferase</keyword>
<dbReference type="InterPro" id="IPR010559">
    <property type="entry name" value="Sig_transdc_His_kin_internal"/>
</dbReference>
<evidence type="ECO:0000256" key="2">
    <source>
        <dbReference type="ARBA" id="ARBA00022475"/>
    </source>
</evidence>
<dbReference type="SUPFAM" id="SSF55874">
    <property type="entry name" value="ATPase domain of HSP90 chaperone/DNA topoisomerase II/histidine kinase"/>
    <property type="match status" value="1"/>
</dbReference>
<sequence length="570" mass="65700">MKKKNVFMYLLKWYAVILIVGITIFGAFVSYFIYERDQKNAQTAANQSAGHVADIISGKNSKLELITRDLLSNQAKVDSMHRFFEMNSEDYLNYSLHAEASTEYNYLPLRLREIYYGDETVQSIAISLVDEKQVLYSNLANKNGYLVDTVPQEENGVRLQKNLLNPATLEKMGDFYLTLRSKEFKETLSTYGEDLPVSLYILTEQGNLVFDYQMDSKDESKEVLEAELPKGTSKALETLHKDYFVKHVTLSNGYQVVTLISNHNVWFSMQNSLIFLWVGVILLDSLLIWALYKIFSKYNRQVKGILYSVEDVSNGKLHARIDESSKEGELYAISHGVNAMLDSINQYIKDIYELEIAQKDANMRALQSQINPHFLYNTLEYIRMYAVSLEADELADVVYAFAALLRNNIAQEKTTTVAAELDFCEKYFYLYQMRYPDRLAYSFLVADEVKNVQIPKFIIQPLLENYFVHGVDYTRIDNAGSLKAYLEKDEVVIVVKDNGMGMPIEKMSELQEELLKDNSLIEGKSIGIKNVNERMRGFFGSRYHMNMMRNETGGVTIEIRFPFNKQRGEF</sequence>
<evidence type="ECO:0000256" key="6">
    <source>
        <dbReference type="ARBA" id="ARBA00023136"/>
    </source>
</evidence>
<dbReference type="InterPro" id="IPR036890">
    <property type="entry name" value="HATPase_C_sf"/>
</dbReference>
<dbReference type="Gene3D" id="3.30.565.10">
    <property type="entry name" value="Histidine kinase-like ATPase, C-terminal domain"/>
    <property type="match status" value="1"/>
</dbReference>
<dbReference type="Proteomes" id="UP000052258">
    <property type="component" value="Unassembled WGS sequence"/>
</dbReference>
<dbReference type="EMBL" id="AZHO01000025">
    <property type="protein sequence ID" value="KMT58668.1"/>
    <property type="molecule type" value="Genomic_DNA"/>
</dbReference>
<keyword evidence="2" id="KW-1003">Cell membrane</keyword>
<keyword evidence="3" id="KW-0597">Phosphoprotein</keyword>
<dbReference type="GO" id="GO:0000155">
    <property type="term" value="F:phosphorelay sensor kinase activity"/>
    <property type="evidence" value="ECO:0007669"/>
    <property type="project" value="InterPro"/>
</dbReference>
<proteinExistence type="predicted"/>
<keyword evidence="6 7" id="KW-0472">Membrane</keyword>
<dbReference type="Gene3D" id="1.20.120.1530">
    <property type="match status" value="1"/>
</dbReference>
<dbReference type="InterPro" id="IPR051552">
    <property type="entry name" value="HptR"/>
</dbReference>
<keyword evidence="5 9" id="KW-0418">Kinase</keyword>
<gene>
    <name evidence="9" type="ORF">X560_2080</name>
</gene>
<dbReference type="RefSeq" id="WP_007471892.1">
    <property type="nucleotide sequence ID" value="NZ_KQ130618.1"/>
</dbReference>
<organism evidence="9 10">
    <name type="scientific">Listeria fleischmannii 1991</name>
    <dbReference type="NCBI Taxonomy" id="1430899"/>
    <lineage>
        <taxon>Bacteria</taxon>
        <taxon>Bacillati</taxon>
        <taxon>Bacillota</taxon>
        <taxon>Bacilli</taxon>
        <taxon>Bacillales</taxon>
        <taxon>Listeriaceae</taxon>
        <taxon>Listeria</taxon>
    </lineage>
</organism>
<dbReference type="PROSITE" id="PS50885">
    <property type="entry name" value="HAMP"/>
    <property type="match status" value="1"/>
</dbReference>
<accession>A0A0J8GD07</accession>
<comment type="subcellular location">
    <subcellularLocation>
        <location evidence="1">Cell membrane</location>
        <topology evidence="1">Multi-pass membrane protein</topology>
    </subcellularLocation>
</comment>
<keyword evidence="10" id="KW-1185">Reference proteome</keyword>
<comment type="caution">
    <text evidence="9">The sequence shown here is derived from an EMBL/GenBank/DDBJ whole genome shotgun (WGS) entry which is preliminary data.</text>
</comment>
<dbReference type="Pfam" id="PF02518">
    <property type="entry name" value="HATPase_c"/>
    <property type="match status" value="1"/>
</dbReference>
<dbReference type="AlphaFoldDB" id="A0A0J8GD07"/>
<evidence type="ECO:0000256" key="5">
    <source>
        <dbReference type="ARBA" id="ARBA00022777"/>
    </source>
</evidence>
<evidence type="ECO:0000256" key="7">
    <source>
        <dbReference type="SAM" id="Phobius"/>
    </source>
</evidence>
<keyword evidence="7" id="KW-0812">Transmembrane</keyword>
<evidence type="ECO:0000256" key="4">
    <source>
        <dbReference type="ARBA" id="ARBA00022679"/>
    </source>
</evidence>
<evidence type="ECO:0000313" key="9">
    <source>
        <dbReference type="EMBL" id="KMT58668.1"/>
    </source>
</evidence>
<evidence type="ECO:0000256" key="1">
    <source>
        <dbReference type="ARBA" id="ARBA00004651"/>
    </source>
</evidence>
<dbReference type="PANTHER" id="PTHR42713">
    <property type="entry name" value="HISTIDINE KINASE-RELATED"/>
    <property type="match status" value="1"/>
</dbReference>
<dbReference type="PATRIC" id="fig|1430899.3.peg.2130"/>
<evidence type="ECO:0000256" key="3">
    <source>
        <dbReference type="ARBA" id="ARBA00022553"/>
    </source>
</evidence>
<dbReference type="InterPro" id="IPR003660">
    <property type="entry name" value="HAMP_dom"/>
</dbReference>
<feature type="transmembrane region" description="Helical" evidence="7">
    <location>
        <begin position="12"/>
        <end position="34"/>
    </location>
</feature>
<evidence type="ECO:0000259" key="8">
    <source>
        <dbReference type="PROSITE" id="PS50885"/>
    </source>
</evidence>
<dbReference type="Pfam" id="PF06580">
    <property type="entry name" value="His_kinase"/>
    <property type="match status" value="1"/>
</dbReference>
<dbReference type="InterPro" id="IPR003594">
    <property type="entry name" value="HATPase_dom"/>
</dbReference>
<dbReference type="OrthoDB" id="9776552at2"/>
<feature type="transmembrane region" description="Helical" evidence="7">
    <location>
        <begin position="274"/>
        <end position="292"/>
    </location>
</feature>
<feature type="domain" description="HAMP" evidence="8">
    <location>
        <begin position="296"/>
        <end position="349"/>
    </location>
</feature>
<keyword evidence="7" id="KW-1133">Transmembrane helix</keyword>